<comment type="caution">
    <text evidence="1">The sequence shown here is derived from an EMBL/GenBank/DDBJ whole genome shotgun (WGS) entry which is preliminary data.</text>
</comment>
<gene>
    <name evidence="1" type="ORF">NN4_13800</name>
</gene>
<dbReference type="Proteomes" id="UP000321424">
    <property type="component" value="Unassembled WGS sequence"/>
</dbReference>
<protein>
    <submittedName>
        <fullName evidence="1">Uncharacterized protein</fullName>
    </submittedName>
</protein>
<name>A0A511M8I0_9NOCA</name>
<accession>A0A511M8I0</accession>
<evidence type="ECO:0000313" key="2">
    <source>
        <dbReference type="Proteomes" id="UP000321424"/>
    </source>
</evidence>
<dbReference type="AlphaFoldDB" id="A0A511M8I0"/>
<proteinExistence type="predicted"/>
<reference evidence="1 2" key="1">
    <citation type="submission" date="2019-07" db="EMBL/GenBank/DDBJ databases">
        <title>Whole genome shotgun sequence of Nocardia ninae NBRC 108245.</title>
        <authorList>
            <person name="Hosoyama A."/>
            <person name="Uohara A."/>
            <person name="Ohji S."/>
            <person name="Ichikawa N."/>
        </authorList>
    </citation>
    <scope>NUCLEOTIDE SEQUENCE [LARGE SCALE GENOMIC DNA]</scope>
    <source>
        <strain evidence="1 2">NBRC 108245</strain>
    </source>
</reference>
<sequence>MRAALSATLRPALRGLEAALCAAFCAALRAALRSRGTTLCATLSPALRATLRGQDAALRPALCSALSATLCAPRRRFGLVGTGTGDAGEEQCCGRSCGGRGCDDPIHVCSPFSC</sequence>
<evidence type="ECO:0000313" key="1">
    <source>
        <dbReference type="EMBL" id="GEM36861.1"/>
    </source>
</evidence>
<organism evidence="1 2">
    <name type="scientific">Nocardia ninae NBRC 108245</name>
    <dbReference type="NCBI Taxonomy" id="1210091"/>
    <lineage>
        <taxon>Bacteria</taxon>
        <taxon>Bacillati</taxon>
        <taxon>Actinomycetota</taxon>
        <taxon>Actinomycetes</taxon>
        <taxon>Mycobacteriales</taxon>
        <taxon>Nocardiaceae</taxon>
        <taxon>Nocardia</taxon>
    </lineage>
</organism>
<dbReference type="EMBL" id="BJXA01000006">
    <property type="protein sequence ID" value="GEM36861.1"/>
    <property type="molecule type" value="Genomic_DNA"/>
</dbReference>
<keyword evidence="2" id="KW-1185">Reference proteome</keyword>